<keyword evidence="2" id="KW-1185">Reference proteome</keyword>
<dbReference type="Proteomes" id="UP001501319">
    <property type="component" value="Unassembled WGS sequence"/>
</dbReference>
<organism evidence="1 2">
    <name type="scientific">Kribbella alba</name>
    <dbReference type="NCBI Taxonomy" id="190197"/>
    <lineage>
        <taxon>Bacteria</taxon>
        <taxon>Bacillati</taxon>
        <taxon>Actinomycetota</taxon>
        <taxon>Actinomycetes</taxon>
        <taxon>Propionibacteriales</taxon>
        <taxon>Kribbellaceae</taxon>
        <taxon>Kribbella</taxon>
    </lineage>
</organism>
<evidence type="ECO:0008006" key="3">
    <source>
        <dbReference type="Google" id="ProtNLM"/>
    </source>
</evidence>
<dbReference type="RefSeq" id="WP_344116642.1">
    <property type="nucleotide sequence ID" value="NZ_BAAANE010000016.1"/>
</dbReference>
<dbReference type="PANTHER" id="PTHR42782:SF2">
    <property type="entry name" value="3-OXOACYL-[ACYL-CARRIER-PROTEIN] SYNTHASE-LIKE PROTEIN"/>
    <property type="match status" value="1"/>
</dbReference>
<dbReference type="Pfam" id="PF04305">
    <property type="entry name" value="DUF455"/>
    <property type="match status" value="1"/>
</dbReference>
<evidence type="ECO:0000313" key="2">
    <source>
        <dbReference type="Proteomes" id="UP001501319"/>
    </source>
</evidence>
<comment type="caution">
    <text evidence="1">The sequence shown here is derived from an EMBL/GenBank/DDBJ whole genome shotgun (WGS) entry which is preliminary data.</text>
</comment>
<dbReference type="InterPro" id="IPR007402">
    <property type="entry name" value="DUF455"/>
</dbReference>
<dbReference type="EMBL" id="BAAANE010000016">
    <property type="protein sequence ID" value="GAA1661393.1"/>
    <property type="molecule type" value="Genomic_DNA"/>
</dbReference>
<protein>
    <recommendedName>
        <fullName evidence="3">DUF455 family protein</fullName>
    </recommendedName>
</protein>
<evidence type="ECO:0000313" key="1">
    <source>
        <dbReference type="EMBL" id="GAA1661393.1"/>
    </source>
</evidence>
<name>A0ABN2FX48_9ACTN</name>
<dbReference type="CDD" id="cd00657">
    <property type="entry name" value="Ferritin_like"/>
    <property type="match status" value="1"/>
</dbReference>
<sequence>MTTRFDWRVADSRHLLQHLWGIWADTLVCCCQSLVSSSCLDHKPTLSDCARNAARVMALISARYADLRGHDERLGRLWQRSEHYATTLAPADVTKRLLDGVEPVLPTRAANGWLSLYDADTAHTIDTATHEAQRIARVLCADALQTSLAPLDRRWQLPRRPGRPAGFLIEDQVNSGTPTGTPGRFVHGAMFTIELCAAELCAAALALHALEVPTGLLADISKQVYDEMRHFDMLAGLLERHDTKIGDHPIDTLIWDKFLLGETLAERLVIEQRLGEGIGLDGGYALYAKFIAANDYHASQCFDFINADEMTHVRNGNRWIEYLVGGPEQRAALDAKMRERLADHSWPVRHREPINTTDRSLAGFSQVEIEDIQNMARGATP</sequence>
<proteinExistence type="predicted"/>
<gene>
    <name evidence="1" type="ORF">GCM10009744_63910</name>
</gene>
<reference evidence="1 2" key="1">
    <citation type="journal article" date="2019" name="Int. J. Syst. Evol. Microbiol.">
        <title>The Global Catalogue of Microorganisms (GCM) 10K type strain sequencing project: providing services to taxonomists for standard genome sequencing and annotation.</title>
        <authorList>
            <consortium name="The Broad Institute Genomics Platform"/>
            <consortium name="The Broad Institute Genome Sequencing Center for Infectious Disease"/>
            <person name="Wu L."/>
            <person name="Ma J."/>
        </authorList>
    </citation>
    <scope>NUCLEOTIDE SEQUENCE [LARGE SCALE GENOMIC DNA]</scope>
    <source>
        <strain evidence="1 2">JCM 14306</strain>
    </source>
</reference>
<dbReference type="SUPFAM" id="SSF47240">
    <property type="entry name" value="Ferritin-like"/>
    <property type="match status" value="1"/>
</dbReference>
<dbReference type="InterPro" id="IPR009078">
    <property type="entry name" value="Ferritin-like_SF"/>
</dbReference>
<dbReference type="PANTHER" id="PTHR42782">
    <property type="entry name" value="SI:CH73-314G15.3"/>
    <property type="match status" value="1"/>
</dbReference>
<accession>A0ABN2FX48</accession>